<organism evidence="6 7">
    <name type="scientific">Streptomyces milbemycinicus</name>
    <dbReference type="NCBI Taxonomy" id="476552"/>
    <lineage>
        <taxon>Bacteria</taxon>
        <taxon>Bacillati</taxon>
        <taxon>Actinomycetota</taxon>
        <taxon>Actinomycetes</taxon>
        <taxon>Kitasatosporales</taxon>
        <taxon>Streptomycetaceae</taxon>
        <taxon>Streptomyces</taxon>
    </lineage>
</organism>
<dbReference type="PANTHER" id="PTHR11019">
    <property type="entry name" value="HTH-TYPE TRANSCRIPTIONAL REGULATOR NIMR"/>
    <property type="match status" value="1"/>
</dbReference>
<dbReference type="InterPro" id="IPR014710">
    <property type="entry name" value="RmlC-like_jellyroll"/>
</dbReference>
<accession>A0ABW8LHX1</accession>
<evidence type="ECO:0000259" key="5">
    <source>
        <dbReference type="PROSITE" id="PS01124"/>
    </source>
</evidence>
<evidence type="ECO:0000256" key="4">
    <source>
        <dbReference type="SAM" id="MobiDB-lite"/>
    </source>
</evidence>
<dbReference type="PANTHER" id="PTHR11019:SF199">
    <property type="entry name" value="HTH-TYPE TRANSCRIPTIONAL REGULATOR NIMR"/>
    <property type="match status" value="1"/>
</dbReference>
<keyword evidence="1" id="KW-0805">Transcription regulation</keyword>
<gene>
    <name evidence="6" type="ORF">ACI2L5_06580</name>
</gene>
<dbReference type="Gene3D" id="2.60.120.10">
    <property type="entry name" value="Jelly Rolls"/>
    <property type="match status" value="1"/>
</dbReference>
<protein>
    <submittedName>
        <fullName evidence="6">AraC family transcriptional regulator</fullName>
    </submittedName>
</protein>
<evidence type="ECO:0000256" key="3">
    <source>
        <dbReference type="ARBA" id="ARBA00023163"/>
    </source>
</evidence>
<reference evidence="6 7" key="1">
    <citation type="submission" date="2024-11" db="EMBL/GenBank/DDBJ databases">
        <title>The Natural Products Discovery Center: Release of the First 8490 Sequenced Strains for Exploring Actinobacteria Biosynthetic Diversity.</title>
        <authorList>
            <person name="Kalkreuter E."/>
            <person name="Kautsar S.A."/>
            <person name="Yang D."/>
            <person name="Bader C.D."/>
            <person name="Teijaro C.N."/>
            <person name="Fluegel L."/>
            <person name="Davis C.M."/>
            <person name="Simpson J.R."/>
            <person name="Lauterbach L."/>
            <person name="Steele A.D."/>
            <person name="Gui C."/>
            <person name="Meng S."/>
            <person name="Li G."/>
            <person name="Viehrig K."/>
            <person name="Ye F."/>
            <person name="Su P."/>
            <person name="Kiefer A.F."/>
            <person name="Nichols A."/>
            <person name="Cepeda A.J."/>
            <person name="Yan W."/>
            <person name="Fan B."/>
            <person name="Jiang Y."/>
            <person name="Adhikari A."/>
            <person name="Zheng C.-J."/>
            <person name="Schuster L."/>
            <person name="Cowan T.M."/>
            <person name="Smanski M.J."/>
            <person name="Chevrette M.G."/>
            <person name="De Carvalho L.P.S."/>
            <person name="Shen B."/>
        </authorList>
    </citation>
    <scope>NUCLEOTIDE SEQUENCE [LARGE SCALE GENOMIC DNA]</scope>
    <source>
        <strain evidence="6 7">NPDC020863</strain>
    </source>
</reference>
<dbReference type="InterPro" id="IPR011051">
    <property type="entry name" value="RmlC_Cupin_sf"/>
</dbReference>
<dbReference type="InterPro" id="IPR018060">
    <property type="entry name" value="HTH_AraC"/>
</dbReference>
<dbReference type="InterPro" id="IPR009057">
    <property type="entry name" value="Homeodomain-like_sf"/>
</dbReference>
<feature type="compositionally biased region" description="Low complexity" evidence="4">
    <location>
        <begin position="1"/>
        <end position="16"/>
    </location>
</feature>
<keyword evidence="3" id="KW-0804">Transcription</keyword>
<evidence type="ECO:0000313" key="7">
    <source>
        <dbReference type="Proteomes" id="UP001620295"/>
    </source>
</evidence>
<keyword evidence="7" id="KW-1185">Reference proteome</keyword>
<feature type="region of interest" description="Disordered" evidence="4">
    <location>
        <begin position="1"/>
        <end position="27"/>
    </location>
</feature>
<evidence type="ECO:0000313" key="6">
    <source>
        <dbReference type="EMBL" id="MFK4264594.1"/>
    </source>
</evidence>
<keyword evidence="2" id="KW-0238">DNA-binding</keyword>
<feature type="domain" description="HTH araC/xylS-type" evidence="5">
    <location>
        <begin position="166"/>
        <end position="263"/>
    </location>
</feature>
<evidence type="ECO:0000256" key="2">
    <source>
        <dbReference type="ARBA" id="ARBA00023125"/>
    </source>
</evidence>
<proteinExistence type="predicted"/>
<dbReference type="SMART" id="SM00342">
    <property type="entry name" value="HTH_ARAC"/>
    <property type="match status" value="1"/>
</dbReference>
<dbReference type="Proteomes" id="UP001620295">
    <property type="component" value="Unassembled WGS sequence"/>
</dbReference>
<name>A0ABW8LHX1_9ACTN</name>
<dbReference type="EMBL" id="JBJDQH010000002">
    <property type="protein sequence ID" value="MFK4264594.1"/>
    <property type="molecule type" value="Genomic_DNA"/>
</dbReference>
<sequence length="264" mass="28688">MSVSRQARPARQASRRTVVPARPHTPTTTRFLDAGSGLSAHRHDVHQVVYAGRGVLSVTTEAGSWVVPATRAIWVPVGTLHQHRAYGRTVLHGVGLPEEANPLGLDRPAVLAVGPLLRELIIAYSSPDADPGTAESRRLLAVLLDQLRQAPQQPLHLPTARDPRLAAVCALLQHDPADPRPLPELGARVGASARTLTRLFRAEMGMTFPQWRTQLRLHHALLLLSDGLTVTAVAHRCGWASASAFIDVFRRAFGYAPGDYRTQA</sequence>
<dbReference type="PRINTS" id="PR00032">
    <property type="entry name" value="HTHARAC"/>
</dbReference>
<dbReference type="Gene3D" id="1.10.10.60">
    <property type="entry name" value="Homeodomain-like"/>
    <property type="match status" value="2"/>
</dbReference>
<dbReference type="SUPFAM" id="SSF51182">
    <property type="entry name" value="RmlC-like cupins"/>
    <property type="match status" value="1"/>
</dbReference>
<dbReference type="InterPro" id="IPR020449">
    <property type="entry name" value="Tscrpt_reg_AraC-type_HTH"/>
</dbReference>
<dbReference type="CDD" id="cd06124">
    <property type="entry name" value="cupin_NimR-like_N"/>
    <property type="match status" value="1"/>
</dbReference>
<dbReference type="PROSITE" id="PS01124">
    <property type="entry name" value="HTH_ARAC_FAMILY_2"/>
    <property type="match status" value="1"/>
</dbReference>
<evidence type="ECO:0000256" key="1">
    <source>
        <dbReference type="ARBA" id="ARBA00023015"/>
    </source>
</evidence>
<comment type="caution">
    <text evidence="6">The sequence shown here is derived from an EMBL/GenBank/DDBJ whole genome shotgun (WGS) entry which is preliminary data.</text>
</comment>
<dbReference type="RefSeq" id="WP_404745813.1">
    <property type="nucleotide sequence ID" value="NZ_JBJDQH010000002.1"/>
</dbReference>
<dbReference type="SUPFAM" id="SSF46689">
    <property type="entry name" value="Homeodomain-like"/>
    <property type="match status" value="1"/>
</dbReference>
<dbReference type="Pfam" id="PF12833">
    <property type="entry name" value="HTH_18"/>
    <property type="match status" value="1"/>
</dbReference>